<keyword evidence="11" id="KW-1185">Reference proteome</keyword>
<dbReference type="InterPro" id="IPR046819">
    <property type="entry name" value="MmeI_hel"/>
</dbReference>
<dbReference type="InterPro" id="IPR050953">
    <property type="entry name" value="N4_N6_ade-DNA_methylase"/>
</dbReference>
<feature type="domain" description="MmeI-like N-terminal" evidence="5">
    <location>
        <begin position="11"/>
        <end position="172"/>
    </location>
</feature>
<dbReference type="PANTHER" id="PTHR33841">
    <property type="entry name" value="DNA METHYLTRANSFERASE YEEA-RELATED"/>
    <property type="match status" value="1"/>
</dbReference>
<feature type="domain" description="MmeI-like helicase spacer" evidence="6">
    <location>
        <begin position="179"/>
        <end position="257"/>
    </location>
</feature>
<dbReference type="InterPro" id="IPR046817">
    <property type="entry name" value="MmeI_N"/>
</dbReference>
<evidence type="ECO:0000313" key="11">
    <source>
        <dbReference type="Proteomes" id="UP000664835"/>
    </source>
</evidence>
<dbReference type="Pfam" id="PF20464">
    <property type="entry name" value="MmeI_N"/>
    <property type="match status" value="1"/>
</dbReference>
<evidence type="ECO:0000256" key="4">
    <source>
        <dbReference type="ARBA" id="ARBA00047942"/>
    </source>
</evidence>
<dbReference type="InterPro" id="IPR029063">
    <property type="entry name" value="SAM-dependent_MTases_sf"/>
</dbReference>
<dbReference type="InterPro" id="IPR046820">
    <property type="entry name" value="MmeI_TRD"/>
</dbReference>
<dbReference type="SUPFAM" id="SSF53335">
    <property type="entry name" value="S-adenosyl-L-methionine-dependent methyltransferases"/>
    <property type="match status" value="1"/>
</dbReference>
<dbReference type="PANTHER" id="PTHR33841:SF1">
    <property type="entry name" value="DNA METHYLTRANSFERASE A"/>
    <property type="match status" value="1"/>
</dbReference>
<proteinExistence type="predicted"/>
<keyword evidence="2 10" id="KW-0489">Methyltransferase</keyword>
<evidence type="ECO:0000256" key="3">
    <source>
        <dbReference type="ARBA" id="ARBA00022679"/>
    </source>
</evidence>
<evidence type="ECO:0000259" key="7">
    <source>
        <dbReference type="Pfam" id="PF20466"/>
    </source>
</evidence>
<dbReference type="EC" id="2.1.1.72" evidence="1"/>
<comment type="caution">
    <text evidence="10">The sequence shown here is derived from an EMBL/GenBank/DDBJ whole genome shotgun (WGS) entry which is preliminary data.</text>
</comment>
<evidence type="ECO:0000259" key="5">
    <source>
        <dbReference type="Pfam" id="PF20464"/>
    </source>
</evidence>
<evidence type="ECO:0000256" key="2">
    <source>
        <dbReference type="ARBA" id="ARBA00022603"/>
    </source>
</evidence>
<dbReference type="GO" id="GO:0008168">
    <property type="term" value="F:methyltransferase activity"/>
    <property type="evidence" value="ECO:0007669"/>
    <property type="project" value="UniProtKB-KW"/>
</dbReference>
<feature type="domain" description="MmeI-like C-terminal" evidence="8">
    <location>
        <begin position="832"/>
        <end position="915"/>
    </location>
</feature>
<accession>A0ABS3Q613</accession>
<dbReference type="Gene3D" id="3.40.50.150">
    <property type="entry name" value="Vaccinia Virus protein VP39"/>
    <property type="match status" value="1"/>
</dbReference>
<dbReference type="Pfam" id="PF20465">
    <property type="entry name" value="MmeI_hel"/>
    <property type="match status" value="1"/>
</dbReference>
<gene>
    <name evidence="10" type="ORF">J3998_09330</name>
</gene>
<protein>
    <recommendedName>
        <fullName evidence="1">site-specific DNA-methyltransferase (adenine-specific)</fullName>
        <ecNumber evidence="1">2.1.1.72</ecNumber>
    </recommendedName>
</protein>
<dbReference type="Pfam" id="PF20466">
    <property type="entry name" value="MmeI_TRD"/>
    <property type="match status" value="1"/>
</dbReference>
<feature type="domain" description="MmeI-like target recognition" evidence="7">
    <location>
        <begin position="626"/>
        <end position="830"/>
    </location>
</feature>
<feature type="domain" description="MmeI-like DNA-methyltransferase" evidence="9">
    <location>
        <begin position="342"/>
        <end position="602"/>
    </location>
</feature>
<evidence type="ECO:0000259" key="8">
    <source>
        <dbReference type="Pfam" id="PF20467"/>
    </source>
</evidence>
<evidence type="ECO:0000259" key="9">
    <source>
        <dbReference type="Pfam" id="PF20473"/>
    </source>
</evidence>
<dbReference type="Proteomes" id="UP000664835">
    <property type="component" value="Unassembled WGS sequence"/>
</dbReference>
<dbReference type="Pfam" id="PF20473">
    <property type="entry name" value="MmeI_Mtase"/>
    <property type="match status" value="1"/>
</dbReference>
<dbReference type="EMBL" id="JAGETV010000017">
    <property type="protein sequence ID" value="MBO1927777.1"/>
    <property type="molecule type" value="Genomic_DNA"/>
</dbReference>
<evidence type="ECO:0000259" key="6">
    <source>
        <dbReference type="Pfam" id="PF20465"/>
    </source>
</evidence>
<dbReference type="InterPro" id="IPR046816">
    <property type="entry name" value="MmeI_Mtase"/>
</dbReference>
<comment type="catalytic activity">
    <reaction evidence="4">
        <text>a 2'-deoxyadenosine in DNA + S-adenosyl-L-methionine = an N(6)-methyl-2'-deoxyadenosine in DNA + S-adenosyl-L-homocysteine + H(+)</text>
        <dbReference type="Rhea" id="RHEA:15197"/>
        <dbReference type="Rhea" id="RHEA-COMP:12418"/>
        <dbReference type="Rhea" id="RHEA-COMP:12419"/>
        <dbReference type="ChEBI" id="CHEBI:15378"/>
        <dbReference type="ChEBI" id="CHEBI:57856"/>
        <dbReference type="ChEBI" id="CHEBI:59789"/>
        <dbReference type="ChEBI" id="CHEBI:90615"/>
        <dbReference type="ChEBI" id="CHEBI:90616"/>
        <dbReference type="EC" id="2.1.1.72"/>
    </reaction>
</comment>
<evidence type="ECO:0000313" key="10">
    <source>
        <dbReference type="EMBL" id="MBO1927777.1"/>
    </source>
</evidence>
<organism evidence="10 11">
    <name type="scientific">Thiomicrorhabdus marina</name>
    <dbReference type="NCBI Taxonomy" id="2818442"/>
    <lineage>
        <taxon>Bacteria</taxon>
        <taxon>Pseudomonadati</taxon>
        <taxon>Pseudomonadota</taxon>
        <taxon>Gammaproteobacteria</taxon>
        <taxon>Thiotrichales</taxon>
        <taxon>Piscirickettsiaceae</taxon>
        <taxon>Thiomicrorhabdus</taxon>
    </lineage>
</organism>
<dbReference type="GO" id="GO:0032259">
    <property type="term" value="P:methylation"/>
    <property type="evidence" value="ECO:0007669"/>
    <property type="project" value="UniProtKB-KW"/>
</dbReference>
<reference evidence="10 11" key="1">
    <citation type="submission" date="2021-03" db="EMBL/GenBank/DDBJ databases">
        <title>Thiomicrorhabdus sp.nov.,novel sulfur-oxidizing bacteria isolated from coastal sediment.</title>
        <authorList>
            <person name="Liu X."/>
        </authorList>
    </citation>
    <scope>NUCLEOTIDE SEQUENCE [LARGE SCALE GENOMIC DNA]</scope>
    <source>
        <strain evidence="10 11">6S2-11</strain>
    </source>
</reference>
<dbReference type="Pfam" id="PF20467">
    <property type="entry name" value="MmeI_C"/>
    <property type="match status" value="1"/>
</dbReference>
<evidence type="ECO:0000256" key="1">
    <source>
        <dbReference type="ARBA" id="ARBA00011900"/>
    </source>
</evidence>
<dbReference type="InterPro" id="IPR046818">
    <property type="entry name" value="MmeI_C"/>
</dbReference>
<sequence length="918" mass="105422">MALSLQNIRNNAHQFSLDYAEAVKENAESQSFLNDFFAIFGVSRRRVASFELPVKIDETSGTKRIDLFWPGVLLVEMKSTGQNLDKAYHQGLNYFKGLKDQDLPRYVLTCDLDTFRLYDLDDQKDYSFQLADLVDNLHLFDFMVGQKVQEISEVELNLQAADLLGDLHDALDQSGFSGHELQVFMVRVLFCLFAEDTGVFNRHQFTQYLLQFTDESGFDTEMHLHKLFQVLDKPPENRNKNLIPELQAFPYVNGHLFKERIDMPSFSVGMREQLIECCLFNWKDISPAIFGSLFQSIMDKTARRNLGAHYTSEENILKTIEPLFLNALKSEFNAALKVKSDKSRNSKLQALTDKIRHLTFMDPACGCGNFLIITYRELRRLELEILQAQHAEDAQFQVGLEIEPAIPLNNFYGIEIDEWPARIAEVAMWLTQHQMNVEFAKRFGHEPDLLPLKEHAQVHHANALERDWNDVIDAENLNYLIGNPPFVGSKYQTPTQRELQSQIFGKIKNSKQLDFVSNWFYKAAQFVQTSTTHCALVSTNSITMGEQVATLWQPILDLGIKVDFAHRTFQWNNEASGKAAVHCVIIGFSGQQATKPENKVLFDYPDIKGAPVEIQISNINPYLIDAANIVIANRSKPLGDVPKMSKGNMPLDGGNLLMNEPEFRELVSKYPQLTKWIKQIVGGREFINNIKRYCLWLPDATTKELRELNLLPEINSRFEGVKQMRLASPDKGTQEKSSTPWLFRESHRYNSLIAIPEVSSERRLYIPMAFMDNSIIPSNKVQMVPNATLFEFGILNSEMHMDWVRTVTGRLKSDYQYSAKLVYNNFPWPQTDDQQKAQIEKLAQQILDAREAEFAKDRETSLADLYDPNLMPPSLRKAHQALDKAVDKLYHPEGKTFKTPLERVNHLFEMYSKLSESH</sequence>
<keyword evidence="3" id="KW-0808">Transferase</keyword>
<dbReference type="RefSeq" id="WP_208150391.1">
    <property type="nucleotide sequence ID" value="NZ_JAGETV010000017.1"/>
</dbReference>
<name>A0ABS3Q613_9GAMM</name>